<dbReference type="OrthoDB" id="239853at2759"/>
<evidence type="ECO:0000313" key="1">
    <source>
        <dbReference type="EMBL" id="CUF90089.1"/>
    </source>
</evidence>
<reference evidence="2" key="1">
    <citation type="submission" date="2015-09" db="EMBL/GenBank/DDBJ databases">
        <authorList>
            <consortium name="Pathogen Informatics"/>
        </authorList>
    </citation>
    <scope>NUCLEOTIDE SEQUENCE [LARGE SCALE GENOMIC DNA]</scope>
    <source>
        <strain evidence="2">Lake Konstanz</strain>
    </source>
</reference>
<dbReference type="Proteomes" id="UP000051952">
    <property type="component" value="Unassembled WGS sequence"/>
</dbReference>
<protein>
    <submittedName>
        <fullName evidence="1">Uncharacterized protein</fullName>
    </submittedName>
</protein>
<dbReference type="EMBL" id="CYKH01000439">
    <property type="protein sequence ID" value="CUF90089.1"/>
    <property type="molecule type" value="Genomic_DNA"/>
</dbReference>
<evidence type="ECO:0000313" key="2">
    <source>
        <dbReference type="Proteomes" id="UP000051952"/>
    </source>
</evidence>
<keyword evidence="2" id="KW-1185">Reference proteome</keyword>
<dbReference type="AlphaFoldDB" id="A0A0S4IPV4"/>
<proteinExistence type="predicted"/>
<name>A0A0S4IPV4_BODSA</name>
<dbReference type="VEuPathDB" id="TriTrypDB:BSAL_66970"/>
<accession>A0A0S4IPV4</accession>
<organism evidence="1 2">
    <name type="scientific">Bodo saltans</name>
    <name type="common">Flagellated protozoan</name>
    <dbReference type="NCBI Taxonomy" id="75058"/>
    <lineage>
        <taxon>Eukaryota</taxon>
        <taxon>Discoba</taxon>
        <taxon>Euglenozoa</taxon>
        <taxon>Kinetoplastea</taxon>
        <taxon>Metakinetoplastina</taxon>
        <taxon>Eubodonida</taxon>
        <taxon>Bodonidae</taxon>
        <taxon>Bodo</taxon>
    </lineage>
</organism>
<sequence length="203" mass="22446">MPSAIVGRTTKDGRKRAPQNLFGVHHVRPFPAFRMILAAGVAYYVFKQNYAVTTESPQQKFLRKVKLSPYGVLGTQMNMQGGQSRIAAEPDDNTVVVDPAGLKYIQGVAAGAGGAAGSIYNWLGLRGPFPEAVRRFVTGRWSCPVHTEMYSTSLRRVRPITCVCSPFPAVCLQALCTINYPRLRSRPSVWHLNNCTRMIETIC</sequence>
<gene>
    <name evidence="1" type="ORF">BSAL_66970</name>
</gene>